<keyword evidence="2" id="KW-0812">Transmembrane</keyword>
<dbReference type="EMBL" id="JAHRIN010075668">
    <property type="protein sequence ID" value="MEQ2217120.1"/>
    <property type="molecule type" value="Genomic_DNA"/>
</dbReference>
<accession>A0ABV0S981</accession>
<feature type="non-terminal residue" evidence="4">
    <location>
        <position position="1"/>
    </location>
</feature>
<keyword evidence="2" id="KW-1133">Transmembrane helix</keyword>
<dbReference type="Gene3D" id="1.10.10.10">
    <property type="entry name" value="Winged helix-like DNA-binding domain superfamily/Winged helix DNA-binding domain"/>
    <property type="match status" value="1"/>
</dbReference>
<evidence type="ECO:0000313" key="5">
    <source>
        <dbReference type="Proteomes" id="UP001434883"/>
    </source>
</evidence>
<dbReference type="InterPro" id="IPR036388">
    <property type="entry name" value="WH-like_DNA-bd_sf"/>
</dbReference>
<dbReference type="PANTHER" id="PTHR22829:SF5">
    <property type="entry name" value="INTEGRAL MEMBRANE PROTEIN GPR155"/>
    <property type="match status" value="1"/>
</dbReference>
<dbReference type="PANTHER" id="PTHR22829">
    <property type="entry name" value="DEP DOMAIN PROTEIN"/>
    <property type="match status" value="1"/>
</dbReference>
<evidence type="ECO:0000313" key="4">
    <source>
        <dbReference type="EMBL" id="MEQ2217120.1"/>
    </source>
</evidence>
<dbReference type="InterPro" id="IPR036390">
    <property type="entry name" value="WH_DNA-bd_sf"/>
</dbReference>
<comment type="caution">
    <text evidence="4">The sequence shown here is derived from an EMBL/GenBank/DDBJ whole genome shotgun (WGS) entry which is preliminary data.</text>
</comment>
<organism evidence="4 5">
    <name type="scientific">Xenoophorus captivus</name>
    <dbReference type="NCBI Taxonomy" id="1517983"/>
    <lineage>
        <taxon>Eukaryota</taxon>
        <taxon>Metazoa</taxon>
        <taxon>Chordata</taxon>
        <taxon>Craniata</taxon>
        <taxon>Vertebrata</taxon>
        <taxon>Euteleostomi</taxon>
        <taxon>Actinopterygii</taxon>
        <taxon>Neopterygii</taxon>
        <taxon>Teleostei</taxon>
        <taxon>Neoteleostei</taxon>
        <taxon>Acanthomorphata</taxon>
        <taxon>Ovalentaria</taxon>
        <taxon>Atherinomorphae</taxon>
        <taxon>Cyprinodontiformes</taxon>
        <taxon>Goodeidae</taxon>
        <taxon>Xenoophorus</taxon>
    </lineage>
</organism>
<keyword evidence="5" id="KW-1185">Reference proteome</keyword>
<proteinExistence type="predicted"/>
<dbReference type="InterPro" id="IPR000591">
    <property type="entry name" value="DEP_dom"/>
</dbReference>
<feature type="domain" description="DEP" evidence="3">
    <location>
        <begin position="283"/>
        <end position="338"/>
    </location>
</feature>
<keyword evidence="2" id="KW-0472">Membrane</keyword>
<sequence>HSGASCDGQQPSSSASEQPLDLPPPGLQSTDDKQTVRHVLLCLLLSVSLLAVRKKQKFMKRDQTRSCLWWLFNKDPGRLYLELQFFCAVANYGQVPSHDDTVNMCVCIIVGKSCNFKLCISQGFLSFGIFGLDRHLIIVPFKKRFLSLWHGRDVEDLSPSAVPEEVRLTCTQFVRYHKDQCVQDIVHTRRFRGVTHEESGIGRCLSHYPQYLNTNTYIREQRSNESQNLHQNYNPDESCNRTLLPCYLEAQDEQQGYVSIPDGHNEEVSQHELGTSPPQSCPESVFRGSDLVDWLMERGLCVGRTEAKLYCVCLQQGGVLTGQQSFRDEPTSFYHFTQEERCSRNM</sequence>
<feature type="transmembrane region" description="Helical" evidence="2">
    <location>
        <begin position="35"/>
        <end position="52"/>
    </location>
</feature>
<protein>
    <recommendedName>
        <fullName evidence="3">DEP domain-containing protein</fullName>
    </recommendedName>
</protein>
<name>A0ABV0S981_9TELE</name>
<gene>
    <name evidence="4" type="ORF">XENOCAPTIV_021636</name>
</gene>
<evidence type="ECO:0000256" key="1">
    <source>
        <dbReference type="SAM" id="MobiDB-lite"/>
    </source>
</evidence>
<dbReference type="InterPro" id="IPR051832">
    <property type="entry name" value="mTOR-Rac_regulators"/>
</dbReference>
<feature type="compositionally biased region" description="Polar residues" evidence="1">
    <location>
        <begin position="7"/>
        <end position="17"/>
    </location>
</feature>
<evidence type="ECO:0000259" key="3">
    <source>
        <dbReference type="PROSITE" id="PS50186"/>
    </source>
</evidence>
<dbReference type="PROSITE" id="PS50186">
    <property type="entry name" value="DEP"/>
    <property type="match status" value="1"/>
</dbReference>
<dbReference type="Proteomes" id="UP001434883">
    <property type="component" value="Unassembled WGS sequence"/>
</dbReference>
<evidence type="ECO:0000256" key="2">
    <source>
        <dbReference type="SAM" id="Phobius"/>
    </source>
</evidence>
<reference evidence="4 5" key="1">
    <citation type="submission" date="2021-06" db="EMBL/GenBank/DDBJ databases">
        <authorList>
            <person name="Palmer J.M."/>
        </authorList>
    </citation>
    <scope>NUCLEOTIDE SEQUENCE [LARGE SCALE GENOMIC DNA]</scope>
    <source>
        <strain evidence="4 5">XC_2019</strain>
        <tissue evidence="4">Muscle</tissue>
    </source>
</reference>
<feature type="region of interest" description="Disordered" evidence="1">
    <location>
        <begin position="1"/>
        <end position="28"/>
    </location>
</feature>
<dbReference type="SUPFAM" id="SSF46785">
    <property type="entry name" value="Winged helix' DNA-binding domain"/>
    <property type="match status" value="1"/>
</dbReference>